<dbReference type="Proteomes" id="UP001295420">
    <property type="component" value="Unassembled WGS sequence"/>
</dbReference>
<evidence type="ECO:0000313" key="4">
    <source>
        <dbReference type="EMBL" id="CAH1530459.1"/>
    </source>
</evidence>
<dbReference type="CDD" id="cd00060">
    <property type="entry name" value="FHA"/>
    <property type="match status" value="1"/>
</dbReference>
<organism evidence="4 5">
    <name type="scientific">Vibrio owensii</name>
    <dbReference type="NCBI Taxonomy" id="696485"/>
    <lineage>
        <taxon>Bacteria</taxon>
        <taxon>Pseudomonadati</taxon>
        <taxon>Pseudomonadota</taxon>
        <taxon>Gammaproteobacteria</taxon>
        <taxon>Vibrionales</taxon>
        <taxon>Vibrionaceae</taxon>
        <taxon>Vibrio</taxon>
    </lineage>
</organism>
<feature type="transmembrane region" description="Helical" evidence="1">
    <location>
        <begin position="135"/>
        <end position="156"/>
    </location>
</feature>
<reference evidence="4" key="1">
    <citation type="submission" date="2022-01" db="EMBL/GenBank/DDBJ databases">
        <authorList>
            <person name="Lagorce A."/>
        </authorList>
    </citation>
    <scope>NUCLEOTIDE SEQUENCE</scope>
    <source>
        <strain evidence="4">Th15_F1_D04</strain>
    </source>
</reference>
<protein>
    <recommendedName>
        <fullName evidence="6">EscD/YscD/HrpQ family type III secretion system inner membrane ring protein</fullName>
    </recommendedName>
</protein>
<gene>
    <name evidence="4" type="ORF">THF1D04_280049</name>
</gene>
<evidence type="ECO:0008006" key="6">
    <source>
        <dbReference type="Google" id="ProtNLM"/>
    </source>
</evidence>
<keyword evidence="1" id="KW-0472">Membrane</keyword>
<dbReference type="InterPro" id="IPR008984">
    <property type="entry name" value="SMAD_FHA_dom_sf"/>
</dbReference>
<dbReference type="InterPro" id="IPR032030">
    <property type="entry name" value="YscD_cytoplasmic_dom"/>
</dbReference>
<dbReference type="InterPro" id="IPR053946">
    <property type="entry name" value="YscD_ppl_3rd"/>
</dbReference>
<evidence type="ECO:0000259" key="3">
    <source>
        <dbReference type="Pfam" id="PF21934"/>
    </source>
</evidence>
<comment type="caution">
    <text evidence="4">The sequence shown here is derived from an EMBL/GenBank/DDBJ whole genome shotgun (WGS) entry which is preliminary data.</text>
</comment>
<dbReference type="Pfam" id="PF16697">
    <property type="entry name" value="Yop-YscD_cpl"/>
    <property type="match status" value="1"/>
</dbReference>
<accession>A0AAU9Q880</accession>
<feature type="domain" description="YscD cytoplasmic" evidence="2">
    <location>
        <begin position="5"/>
        <end position="92"/>
    </location>
</feature>
<dbReference type="RefSeq" id="WP_409931140.1">
    <property type="nucleotide sequence ID" value="NZ_CAKMTQ010000021.1"/>
</dbReference>
<proteinExistence type="predicted"/>
<sequence length="303" mass="33544">MLEIRVLTGLYKGAVCPLLDEMLVIGSSEDCDLTLSEDGICDFHLTLSFDGAECILDRQEGEVLGLANERLTVGHSLLLQSPFRIGSIWLMYTDSNDEWRGTSVEEAKQADEQVMPRQSSDKDENSLCGSSIPKLWKVVFTIVVLLPLVLFLVVAFSTDAPGPNVLELEPPIPTLNVEDSLATLTSMLDERGLSLAVNTQVLDEQKITIKGELTKLQYGVFKRMLRRFQRDYTSLASIIDDTKMLSPTLPFGVVTVVGGPYSHVVTDGGDILFIGEEKEGYRLSEIRHDTVFFVGPSEVTLPW</sequence>
<dbReference type="Pfam" id="PF21934">
    <property type="entry name" value="Yop-YscD_ppl_3rd"/>
    <property type="match status" value="1"/>
</dbReference>
<keyword evidence="1" id="KW-1133">Transmembrane helix</keyword>
<evidence type="ECO:0000256" key="1">
    <source>
        <dbReference type="SAM" id="Phobius"/>
    </source>
</evidence>
<dbReference type="EMBL" id="CAKMTQ010000021">
    <property type="protein sequence ID" value="CAH1530459.1"/>
    <property type="molecule type" value="Genomic_DNA"/>
</dbReference>
<evidence type="ECO:0000313" key="5">
    <source>
        <dbReference type="Proteomes" id="UP001295420"/>
    </source>
</evidence>
<evidence type="ECO:0000259" key="2">
    <source>
        <dbReference type="Pfam" id="PF16697"/>
    </source>
</evidence>
<dbReference type="Gene3D" id="2.60.200.20">
    <property type="match status" value="1"/>
</dbReference>
<keyword evidence="1" id="KW-0812">Transmembrane</keyword>
<feature type="domain" description="YscD-like Bon-like" evidence="3">
    <location>
        <begin position="181"/>
        <end position="242"/>
    </location>
</feature>
<dbReference type="SUPFAM" id="SSF49879">
    <property type="entry name" value="SMAD/FHA domain"/>
    <property type="match status" value="1"/>
</dbReference>
<dbReference type="AlphaFoldDB" id="A0AAU9Q880"/>
<name>A0AAU9Q880_9VIBR</name>